<dbReference type="Proteomes" id="UP000789525">
    <property type="component" value="Unassembled WGS sequence"/>
</dbReference>
<proteinExistence type="predicted"/>
<comment type="caution">
    <text evidence="1">The sequence shown here is derived from an EMBL/GenBank/DDBJ whole genome shotgun (WGS) entry which is preliminary data.</text>
</comment>
<reference evidence="1" key="1">
    <citation type="submission" date="2021-06" db="EMBL/GenBank/DDBJ databases">
        <authorList>
            <person name="Kallberg Y."/>
            <person name="Tangrot J."/>
            <person name="Rosling A."/>
        </authorList>
    </citation>
    <scope>NUCLEOTIDE SEQUENCE</scope>
    <source>
        <strain evidence="1">CL356</strain>
    </source>
</reference>
<organism evidence="1 2">
    <name type="scientific">Acaulospora colombiana</name>
    <dbReference type="NCBI Taxonomy" id="27376"/>
    <lineage>
        <taxon>Eukaryota</taxon>
        <taxon>Fungi</taxon>
        <taxon>Fungi incertae sedis</taxon>
        <taxon>Mucoromycota</taxon>
        <taxon>Glomeromycotina</taxon>
        <taxon>Glomeromycetes</taxon>
        <taxon>Diversisporales</taxon>
        <taxon>Acaulosporaceae</taxon>
        <taxon>Acaulospora</taxon>
    </lineage>
</organism>
<gene>
    <name evidence="1" type="ORF">ACOLOM_LOCUS11209</name>
</gene>
<evidence type="ECO:0000313" key="1">
    <source>
        <dbReference type="EMBL" id="CAG8722627.1"/>
    </source>
</evidence>
<name>A0ACA9PU53_9GLOM</name>
<dbReference type="EMBL" id="CAJVPT010039363">
    <property type="protein sequence ID" value="CAG8722627.1"/>
    <property type="molecule type" value="Genomic_DNA"/>
</dbReference>
<keyword evidence="2" id="KW-1185">Reference proteome</keyword>
<feature type="non-terminal residue" evidence="1">
    <location>
        <position position="387"/>
    </location>
</feature>
<protein>
    <submittedName>
        <fullName evidence="1">1070_t:CDS:1</fullName>
    </submittedName>
</protein>
<accession>A0ACA9PU53</accession>
<sequence>MEEPHYELHNVTRDTLHSPRELTVIIPKCDDWLNGGEKQILNKCIGNGNNSHSNSRKRRWNSFEQPESPKKIKALTKERVSNTTAENSPTGLSKKMGSLSIEKISPPSVLEHFPHIRVVKSTKSLSRKYFAITGAFNASSKEKTLSVTAENPPTAELSKATTEKPSTPTVKPSSVRSSRTTNSQTFRKTPTIIEGHLSTPPVNGVSSTSILDQVPWIQQFSPLGIDELALDPAKVKEVCNWIDLSLHKSNYTQEGLKNHKLLFIHGPTGSVKTTAIKVIAKEKCIGVSEFEIESTVSQLNGRYTSVLGQLQEFITAHSDSLSKETKKMNMDTQIVLVDVNTCFCSPNAKDKFNELIEKWLRKRTAYWPLVLTYTDELIVSDYETATG</sequence>
<evidence type="ECO:0000313" key="2">
    <source>
        <dbReference type="Proteomes" id="UP000789525"/>
    </source>
</evidence>